<dbReference type="Gene3D" id="3.40.50.2000">
    <property type="entry name" value="Glycogen Phosphorylase B"/>
    <property type="match status" value="2"/>
</dbReference>
<keyword evidence="7" id="KW-1185">Reference proteome</keyword>
<dbReference type="InterPro" id="IPR050194">
    <property type="entry name" value="Glycosyltransferase_grp1"/>
</dbReference>
<evidence type="ECO:0000256" key="1">
    <source>
        <dbReference type="ARBA" id="ARBA00022676"/>
    </source>
</evidence>
<dbReference type="Pfam" id="PF13439">
    <property type="entry name" value="Glyco_transf_4"/>
    <property type="match status" value="1"/>
</dbReference>
<feature type="region of interest" description="Disordered" evidence="2">
    <location>
        <begin position="35"/>
        <end position="61"/>
    </location>
</feature>
<dbReference type="Pfam" id="PF00534">
    <property type="entry name" value="Glycos_transf_1"/>
    <property type="match status" value="1"/>
</dbReference>
<proteinExistence type="predicted"/>
<evidence type="ECO:0000259" key="5">
    <source>
        <dbReference type="Pfam" id="PF13439"/>
    </source>
</evidence>
<evidence type="ECO:0000256" key="3">
    <source>
        <dbReference type="SAM" id="Phobius"/>
    </source>
</evidence>
<reference evidence="6" key="1">
    <citation type="submission" date="2023-06" db="EMBL/GenBank/DDBJ databases">
        <title>Genome-scale phylogeny and comparative genomics of the fungal order Sordariales.</title>
        <authorList>
            <consortium name="Lawrence Berkeley National Laboratory"/>
            <person name="Hensen N."/>
            <person name="Bonometti L."/>
            <person name="Westerberg I."/>
            <person name="Brannstrom I.O."/>
            <person name="Guillou S."/>
            <person name="Cros-Aarteil S."/>
            <person name="Calhoun S."/>
            <person name="Haridas S."/>
            <person name="Kuo A."/>
            <person name="Mondo S."/>
            <person name="Pangilinan J."/>
            <person name="Riley R."/>
            <person name="LaButti K."/>
            <person name="Andreopoulos B."/>
            <person name="Lipzen A."/>
            <person name="Chen C."/>
            <person name="Yanf M."/>
            <person name="Daum C."/>
            <person name="Ng V."/>
            <person name="Clum A."/>
            <person name="Steindorff A."/>
            <person name="Ohm R."/>
            <person name="Martin F."/>
            <person name="Silar P."/>
            <person name="Natvig D."/>
            <person name="Lalanne C."/>
            <person name="Gautier V."/>
            <person name="Ament-velasquez S.L."/>
            <person name="Kruys A."/>
            <person name="Hutchinson M.I."/>
            <person name="Powell A.J."/>
            <person name="Barry K."/>
            <person name="Miller A.N."/>
            <person name="Grigoriev I.V."/>
            <person name="Debuchy R."/>
            <person name="Gladieux P."/>
            <person name="Thoren M.H."/>
            <person name="Johannesson H."/>
        </authorList>
    </citation>
    <scope>NUCLEOTIDE SEQUENCE</scope>
    <source>
        <strain evidence="6">SMH3391-2</strain>
    </source>
</reference>
<evidence type="ECO:0000313" key="6">
    <source>
        <dbReference type="EMBL" id="KAK0621934.1"/>
    </source>
</evidence>
<accession>A0AA40C209</accession>
<dbReference type="PANTHER" id="PTHR45947:SF3">
    <property type="entry name" value="SULFOQUINOVOSYL TRANSFERASE SQD2"/>
    <property type="match status" value="1"/>
</dbReference>
<keyword evidence="3" id="KW-0472">Membrane</keyword>
<dbReference type="EMBL" id="JAULSR010000004">
    <property type="protein sequence ID" value="KAK0621934.1"/>
    <property type="molecule type" value="Genomic_DNA"/>
</dbReference>
<organism evidence="6 7">
    <name type="scientific">Bombardia bombarda</name>
    <dbReference type="NCBI Taxonomy" id="252184"/>
    <lineage>
        <taxon>Eukaryota</taxon>
        <taxon>Fungi</taxon>
        <taxon>Dikarya</taxon>
        <taxon>Ascomycota</taxon>
        <taxon>Pezizomycotina</taxon>
        <taxon>Sordariomycetes</taxon>
        <taxon>Sordariomycetidae</taxon>
        <taxon>Sordariales</taxon>
        <taxon>Lasiosphaeriaceae</taxon>
        <taxon>Bombardia</taxon>
    </lineage>
</organism>
<dbReference type="Proteomes" id="UP001174934">
    <property type="component" value="Unassembled WGS sequence"/>
</dbReference>
<dbReference type="GO" id="GO:0016757">
    <property type="term" value="F:glycosyltransferase activity"/>
    <property type="evidence" value="ECO:0007669"/>
    <property type="project" value="UniProtKB-KW"/>
</dbReference>
<keyword evidence="1" id="KW-0808">Transferase</keyword>
<feature type="transmembrane region" description="Helical" evidence="3">
    <location>
        <begin position="574"/>
        <end position="594"/>
    </location>
</feature>
<evidence type="ECO:0000259" key="4">
    <source>
        <dbReference type="Pfam" id="PF00534"/>
    </source>
</evidence>
<feature type="domain" description="Glycosyl transferase family 1" evidence="4">
    <location>
        <begin position="332"/>
        <end position="498"/>
    </location>
</feature>
<protein>
    <submittedName>
        <fullName evidence="6">Uncharacterized protein</fullName>
    </submittedName>
</protein>
<comment type="caution">
    <text evidence="6">The sequence shown here is derived from an EMBL/GenBank/DDBJ whole genome shotgun (WGS) entry which is preliminary data.</text>
</comment>
<keyword evidence="3" id="KW-0812">Transmembrane</keyword>
<gene>
    <name evidence="6" type="ORF">B0T17DRAFT_618312</name>
</gene>
<dbReference type="CDD" id="cd03814">
    <property type="entry name" value="GT4-like"/>
    <property type="match status" value="1"/>
</dbReference>
<dbReference type="InterPro" id="IPR001296">
    <property type="entry name" value="Glyco_trans_1"/>
</dbReference>
<evidence type="ECO:0000256" key="2">
    <source>
        <dbReference type="SAM" id="MobiDB-lite"/>
    </source>
</evidence>
<evidence type="ECO:0000313" key="7">
    <source>
        <dbReference type="Proteomes" id="UP001174934"/>
    </source>
</evidence>
<dbReference type="SUPFAM" id="SSF53756">
    <property type="entry name" value="UDP-Glycosyltransferase/glycogen phosphorylase"/>
    <property type="match status" value="1"/>
</dbReference>
<dbReference type="InterPro" id="IPR028098">
    <property type="entry name" value="Glyco_trans_4-like_N"/>
</dbReference>
<keyword evidence="3" id="KW-1133">Transmembrane helix</keyword>
<dbReference type="PANTHER" id="PTHR45947">
    <property type="entry name" value="SULFOQUINOVOSYL TRANSFERASE SQD2"/>
    <property type="match status" value="1"/>
</dbReference>
<dbReference type="AlphaFoldDB" id="A0AA40C209"/>
<keyword evidence="1" id="KW-0328">Glycosyltransferase</keyword>
<feature type="domain" description="Glycosyltransferase subfamily 4-like N-terminal" evidence="5">
    <location>
        <begin position="122"/>
        <end position="319"/>
    </location>
</feature>
<name>A0AA40C209_9PEZI</name>
<sequence length="609" mass="67734">MFISHCPTDFVQIQIQTRATIASFRRLAACLHNSSPNSAHHRVTKSSSGSAPPLFQPARTSHIPNRVADPVNISARPLKMDSTATLTPDRLLAAEDHPDLSSFPDSLRGKRILLCTESFGPVNGVSRTTLMLVNHLRANGAVVAVVAPHNHTKQNTFIPLVKPPAAINDNNRSFNQNDIELRIRGYPLPFNPELSIVYPFRLSTLYKQTFGHPPDLIYLASPASLGFQVMLQLRQQPAQSQIPIICNFQTDLAGYCAILFPPPLSDLAVLAFSAVQAYLFRHASVKTVFYPSRFVRRYLEGNKVQRDKMKLLQRGVDTRLFHPGKRNEVLRREIAPGGEVILICVARLAGEKGFGFLADVAAALDDRRVEFKLVIVGGNRNRVVEEEVRALFALLVKKGRVVFVGFKMGEALAEMYASCDVFLHCSVTETFGLVVLESMASGVPVVARDEGGPSDIVRERESGFLVPPGDLGTFVNRVVLLIEDEEVRMRMAKEGRKQAEGATWERVNNRVALRMAEVIEEREREGAEVELGTGAERNIETGVRTSRMVMSTTPMFGWLLLNGAIRERIVDVRLAAGMAVIAWFWIAVSLYLAFIETAQWLKARLRTWS</sequence>